<dbReference type="RefSeq" id="WP_344064034.1">
    <property type="nucleotide sequence ID" value="NZ_BAAAPU010000008.1"/>
</dbReference>
<proteinExistence type="predicted"/>
<protein>
    <recommendedName>
        <fullName evidence="3">DUF2785 domain-containing protein</fullName>
    </recommendedName>
</protein>
<dbReference type="EMBL" id="BAAAPU010000008">
    <property type="protein sequence ID" value="GAA1985998.1"/>
    <property type="molecule type" value="Genomic_DNA"/>
</dbReference>
<gene>
    <name evidence="1" type="ORF">GCM10009817_29410</name>
</gene>
<organism evidence="1 2">
    <name type="scientific">Terrabacter lapilli</name>
    <dbReference type="NCBI Taxonomy" id="436231"/>
    <lineage>
        <taxon>Bacteria</taxon>
        <taxon>Bacillati</taxon>
        <taxon>Actinomycetota</taxon>
        <taxon>Actinomycetes</taxon>
        <taxon>Micrococcales</taxon>
        <taxon>Intrasporangiaceae</taxon>
        <taxon>Terrabacter</taxon>
    </lineage>
</organism>
<evidence type="ECO:0008006" key="3">
    <source>
        <dbReference type="Google" id="ProtNLM"/>
    </source>
</evidence>
<name>A0ABN2SG38_9MICO</name>
<evidence type="ECO:0000313" key="2">
    <source>
        <dbReference type="Proteomes" id="UP001500013"/>
    </source>
</evidence>
<dbReference type="InterPro" id="IPR021247">
    <property type="entry name" value="DUF2785"/>
</dbReference>
<comment type="caution">
    <text evidence="1">The sequence shown here is derived from an EMBL/GenBank/DDBJ whole genome shotgun (WGS) entry which is preliminary data.</text>
</comment>
<evidence type="ECO:0000313" key="1">
    <source>
        <dbReference type="EMBL" id="GAA1985998.1"/>
    </source>
</evidence>
<dbReference type="Pfam" id="PF10978">
    <property type="entry name" value="DUF2785"/>
    <property type="match status" value="1"/>
</dbReference>
<reference evidence="1 2" key="1">
    <citation type="journal article" date="2019" name="Int. J. Syst. Evol. Microbiol.">
        <title>The Global Catalogue of Microorganisms (GCM) 10K type strain sequencing project: providing services to taxonomists for standard genome sequencing and annotation.</title>
        <authorList>
            <consortium name="The Broad Institute Genomics Platform"/>
            <consortium name="The Broad Institute Genome Sequencing Center for Infectious Disease"/>
            <person name="Wu L."/>
            <person name="Ma J."/>
        </authorList>
    </citation>
    <scope>NUCLEOTIDE SEQUENCE [LARGE SCALE GENOMIC DNA]</scope>
    <source>
        <strain evidence="1 2">JCM 15628</strain>
    </source>
</reference>
<keyword evidence="2" id="KW-1185">Reference proteome</keyword>
<sequence length="250" mass="27403">MPDTLRDLVDDLASPDPVVRDERAYAGLVQLVGSADLRAHDRTWLAAAMLERLRHARIEARAFAPLVLAALVQAGDFEAAWVPAVAAWYVEEQDLRGHDPELGWLHAVAHGADFFGTCGAAGVADPSALLDALAGRLVASTDFVWRDQEDDRVAHALALVLTHPDVDETTATNWLHHIRRLFASGSPGPVPPEASNTMRTLRSLHVALSQQPLHRGEPVTVAHTDLVREEIATVLHEVTPWSWRPLPRRA</sequence>
<dbReference type="Proteomes" id="UP001500013">
    <property type="component" value="Unassembled WGS sequence"/>
</dbReference>
<accession>A0ABN2SG38</accession>